<dbReference type="EMBL" id="JAUSRB010000001">
    <property type="protein sequence ID" value="MDP9862403.1"/>
    <property type="molecule type" value="Genomic_DNA"/>
</dbReference>
<evidence type="ECO:0000313" key="3">
    <source>
        <dbReference type="Proteomes" id="UP001230426"/>
    </source>
</evidence>
<evidence type="ECO:0000256" key="1">
    <source>
        <dbReference type="SAM" id="Phobius"/>
    </source>
</evidence>
<gene>
    <name evidence="2" type="ORF">J2S55_001662</name>
</gene>
<sequence length="233" mass="23945">MKESHEFRWGGLAGIGALVFWIVGRLVMGGAPRITAPVSTIAGYLAEYRAQILAGALLYAIAIALFLWFGTALATAFRRAEESSDAPALVLAGYILVSAIGFVGVAVFAGMTYAMTLHRPLLAIAAGPYTALTVMGTVTGIAMAVPFGASAAAIMRTRVFPLWMAWAAVVVAVVMVLAAFAVGITGGALAPDGLLVGYLPGLLAGLWVLAASGLLIREHLPVPAAGARPVMGH</sequence>
<feature type="transmembrane region" description="Helical" evidence="1">
    <location>
        <begin position="129"/>
        <end position="154"/>
    </location>
</feature>
<proteinExistence type="predicted"/>
<keyword evidence="1" id="KW-1133">Transmembrane helix</keyword>
<feature type="transmembrane region" description="Helical" evidence="1">
    <location>
        <begin position="195"/>
        <end position="216"/>
    </location>
</feature>
<feature type="transmembrane region" description="Helical" evidence="1">
    <location>
        <begin position="12"/>
        <end position="32"/>
    </location>
</feature>
<name>A0ABT9QZL2_9ACTN</name>
<dbReference type="RefSeq" id="WP_306858455.1">
    <property type="nucleotide sequence ID" value="NZ_JAUSRB010000001.1"/>
</dbReference>
<organism evidence="2 3">
    <name type="scientific">Streptosporangium brasiliense</name>
    <dbReference type="NCBI Taxonomy" id="47480"/>
    <lineage>
        <taxon>Bacteria</taxon>
        <taxon>Bacillati</taxon>
        <taxon>Actinomycetota</taxon>
        <taxon>Actinomycetes</taxon>
        <taxon>Streptosporangiales</taxon>
        <taxon>Streptosporangiaceae</taxon>
        <taxon>Streptosporangium</taxon>
    </lineage>
</organism>
<feature type="transmembrane region" description="Helical" evidence="1">
    <location>
        <begin position="89"/>
        <end position="109"/>
    </location>
</feature>
<protein>
    <recommendedName>
        <fullName evidence="4">DUF4386 family protein</fullName>
    </recommendedName>
</protein>
<comment type="caution">
    <text evidence="2">The sequence shown here is derived from an EMBL/GenBank/DDBJ whole genome shotgun (WGS) entry which is preliminary data.</text>
</comment>
<accession>A0ABT9QZL2</accession>
<evidence type="ECO:0008006" key="4">
    <source>
        <dbReference type="Google" id="ProtNLM"/>
    </source>
</evidence>
<evidence type="ECO:0000313" key="2">
    <source>
        <dbReference type="EMBL" id="MDP9862403.1"/>
    </source>
</evidence>
<keyword evidence="1" id="KW-0472">Membrane</keyword>
<feature type="transmembrane region" description="Helical" evidence="1">
    <location>
        <begin position="52"/>
        <end position="77"/>
    </location>
</feature>
<feature type="transmembrane region" description="Helical" evidence="1">
    <location>
        <begin position="166"/>
        <end position="189"/>
    </location>
</feature>
<keyword evidence="1" id="KW-0812">Transmembrane</keyword>
<dbReference type="Proteomes" id="UP001230426">
    <property type="component" value="Unassembled WGS sequence"/>
</dbReference>
<keyword evidence="3" id="KW-1185">Reference proteome</keyword>
<reference evidence="2 3" key="1">
    <citation type="submission" date="2023-07" db="EMBL/GenBank/DDBJ databases">
        <title>Sequencing the genomes of 1000 actinobacteria strains.</title>
        <authorList>
            <person name="Klenk H.-P."/>
        </authorList>
    </citation>
    <scope>NUCLEOTIDE SEQUENCE [LARGE SCALE GENOMIC DNA]</scope>
    <source>
        <strain evidence="2 3">DSM 44109</strain>
    </source>
</reference>